<accession>A0A2U3QK70</accession>
<evidence type="ECO:0000313" key="3">
    <source>
        <dbReference type="Proteomes" id="UP000245125"/>
    </source>
</evidence>
<keyword evidence="1" id="KW-0472">Membrane</keyword>
<protein>
    <recommendedName>
        <fullName evidence="4">DUF1499 domain-containing protein</fullName>
    </recommendedName>
</protein>
<feature type="transmembrane region" description="Helical" evidence="1">
    <location>
        <begin position="79"/>
        <end position="97"/>
    </location>
</feature>
<sequence>MARDLNAYASFVASAGFGLVLVSALAAVLAGVGTRFEIWNFRMGLMILKWSAYGGLAATAVSLAGGLLAFRRGFGFTKALIGIILGVALFLVPAYWLQKAHRLPPIHDITTDTVNPPLFVSIVPLRKDASNPPDYGGPQIASQQLKAYPDIAPLVLDVPKEAAFEIALAAARRLRWEIIDADRAAGRIEASDTTFWFGFRDDIVIRVEKSGQGSRIDVRSVSRVGISDIGTNATRIRRFLTEMGKK</sequence>
<name>A0A2U3QK70_9BACT</name>
<keyword evidence="3" id="KW-1185">Reference proteome</keyword>
<dbReference type="EMBL" id="OUUY01000118">
    <property type="protein sequence ID" value="SPQ01730.1"/>
    <property type="molecule type" value="Genomic_DNA"/>
</dbReference>
<feature type="transmembrane region" description="Helical" evidence="1">
    <location>
        <begin position="7"/>
        <end position="30"/>
    </location>
</feature>
<evidence type="ECO:0000256" key="1">
    <source>
        <dbReference type="SAM" id="Phobius"/>
    </source>
</evidence>
<dbReference type="InterPro" id="IPR010865">
    <property type="entry name" value="DUF1499"/>
</dbReference>
<keyword evidence="1" id="KW-0812">Transmembrane</keyword>
<proteinExistence type="predicted"/>
<dbReference type="AlphaFoldDB" id="A0A2U3QK70"/>
<gene>
    <name evidence="2" type="ORF">NBG4_690008</name>
</gene>
<evidence type="ECO:0008006" key="4">
    <source>
        <dbReference type="Google" id="ProtNLM"/>
    </source>
</evidence>
<organism evidence="2 3">
    <name type="scientific">Candidatus Sulfobium mesophilum</name>
    <dbReference type="NCBI Taxonomy" id="2016548"/>
    <lineage>
        <taxon>Bacteria</taxon>
        <taxon>Pseudomonadati</taxon>
        <taxon>Nitrospirota</taxon>
        <taxon>Nitrospiria</taxon>
        <taxon>Nitrospirales</taxon>
        <taxon>Nitrospiraceae</taxon>
        <taxon>Candidatus Sulfobium</taxon>
    </lineage>
</organism>
<dbReference type="Proteomes" id="UP000245125">
    <property type="component" value="Unassembled WGS sequence"/>
</dbReference>
<feature type="transmembrane region" description="Helical" evidence="1">
    <location>
        <begin position="50"/>
        <end position="70"/>
    </location>
</feature>
<dbReference type="OrthoDB" id="1523552at2"/>
<reference evidence="3" key="1">
    <citation type="submission" date="2018-03" db="EMBL/GenBank/DDBJ databases">
        <authorList>
            <person name="Zecchin S."/>
        </authorList>
    </citation>
    <scope>NUCLEOTIDE SEQUENCE [LARGE SCALE GENOMIC DNA]</scope>
</reference>
<dbReference type="Pfam" id="PF07386">
    <property type="entry name" value="DUF1499"/>
    <property type="match status" value="1"/>
</dbReference>
<keyword evidence="1" id="KW-1133">Transmembrane helix</keyword>
<evidence type="ECO:0000313" key="2">
    <source>
        <dbReference type="EMBL" id="SPQ01730.1"/>
    </source>
</evidence>